<protein>
    <submittedName>
        <fullName evidence="3">Uncharacterized conserved protein YjiS, DUF1127 family</fullName>
    </submittedName>
</protein>
<feature type="domain" description="YjiS-like" evidence="2">
    <location>
        <begin position="34"/>
        <end position="68"/>
    </location>
</feature>
<proteinExistence type="predicted"/>
<keyword evidence="4" id="KW-1185">Reference proteome</keyword>
<evidence type="ECO:0000313" key="3">
    <source>
        <dbReference type="EMBL" id="SDF55472.1"/>
    </source>
</evidence>
<gene>
    <name evidence="3" type="ORF">SAMN05660686_01650</name>
</gene>
<dbReference type="Proteomes" id="UP000198615">
    <property type="component" value="Unassembled WGS sequence"/>
</dbReference>
<accession>A0A8G2EUU2</accession>
<reference evidence="3 4" key="1">
    <citation type="submission" date="2016-10" db="EMBL/GenBank/DDBJ databases">
        <authorList>
            <person name="Varghese N."/>
            <person name="Submissions S."/>
        </authorList>
    </citation>
    <scope>NUCLEOTIDE SEQUENCE [LARGE SCALE GENOMIC DNA]</scope>
    <source>
        <strain evidence="3 4">DSM 18839</strain>
    </source>
</reference>
<dbReference type="AlphaFoldDB" id="A0A8G2EUU2"/>
<evidence type="ECO:0000259" key="2">
    <source>
        <dbReference type="Pfam" id="PF06568"/>
    </source>
</evidence>
<name>A0A8G2EUU2_9PROT</name>
<comment type="caution">
    <text evidence="3">The sequence shown here is derived from an EMBL/GenBank/DDBJ whole genome shotgun (WGS) entry which is preliminary data.</text>
</comment>
<dbReference type="RefSeq" id="WP_051244043.1">
    <property type="nucleotide sequence ID" value="NZ_FNBW01000004.1"/>
</dbReference>
<dbReference type="EMBL" id="FNBW01000004">
    <property type="protein sequence ID" value="SDF55472.1"/>
    <property type="molecule type" value="Genomic_DNA"/>
</dbReference>
<dbReference type="Pfam" id="PF06568">
    <property type="entry name" value="YjiS-like"/>
    <property type="match status" value="1"/>
</dbReference>
<sequence>MSRTLTQTARPMFGASAARGAQTSMADRVFASVFGTLTLWSSRLKDRETLADMDPRLLADIGVTSDEAAHEANKPFWAA</sequence>
<evidence type="ECO:0000313" key="4">
    <source>
        <dbReference type="Proteomes" id="UP000198615"/>
    </source>
</evidence>
<feature type="region of interest" description="Disordered" evidence="1">
    <location>
        <begin position="1"/>
        <end position="22"/>
    </location>
</feature>
<organism evidence="3 4">
    <name type="scientific">Thalassobaculum litoreum DSM 18839</name>
    <dbReference type="NCBI Taxonomy" id="1123362"/>
    <lineage>
        <taxon>Bacteria</taxon>
        <taxon>Pseudomonadati</taxon>
        <taxon>Pseudomonadota</taxon>
        <taxon>Alphaproteobacteria</taxon>
        <taxon>Rhodospirillales</taxon>
        <taxon>Thalassobaculaceae</taxon>
        <taxon>Thalassobaculum</taxon>
    </lineage>
</organism>
<evidence type="ECO:0000256" key="1">
    <source>
        <dbReference type="SAM" id="MobiDB-lite"/>
    </source>
</evidence>
<dbReference type="InterPro" id="IPR009506">
    <property type="entry name" value="YjiS-like"/>
</dbReference>